<accession>A0AAU1TWJ8</accession>
<dbReference type="PROSITE" id="PS50850">
    <property type="entry name" value="MFS"/>
    <property type="match status" value="1"/>
</dbReference>
<feature type="transmembrane region" description="Helical" evidence="7">
    <location>
        <begin position="29"/>
        <end position="48"/>
    </location>
</feature>
<gene>
    <name evidence="9" type="ORF">OHU69_02155</name>
</gene>
<feature type="transmembrane region" description="Helical" evidence="7">
    <location>
        <begin position="359"/>
        <end position="381"/>
    </location>
</feature>
<evidence type="ECO:0000256" key="3">
    <source>
        <dbReference type="ARBA" id="ARBA00022692"/>
    </source>
</evidence>
<dbReference type="SUPFAM" id="SSF103473">
    <property type="entry name" value="MFS general substrate transporter"/>
    <property type="match status" value="1"/>
</dbReference>
<keyword evidence="4 7" id="KW-1133">Transmembrane helix</keyword>
<organism evidence="9">
    <name type="scientific">Streptomyces sp. NBC_00119</name>
    <dbReference type="NCBI Taxonomy" id="2975659"/>
    <lineage>
        <taxon>Bacteria</taxon>
        <taxon>Bacillati</taxon>
        <taxon>Actinomycetota</taxon>
        <taxon>Actinomycetes</taxon>
        <taxon>Kitasatosporales</taxon>
        <taxon>Streptomycetaceae</taxon>
        <taxon>Streptomyces</taxon>
    </lineage>
</organism>
<dbReference type="InterPro" id="IPR036259">
    <property type="entry name" value="MFS_trans_sf"/>
</dbReference>
<feature type="transmembrane region" description="Helical" evidence="7">
    <location>
        <begin position="424"/>
        <end position="444"/>
    </location>
</feature>
<feature type="domain" description="Major facilitator superfamily (MFS) profile" evidence="8">
    <location>
        <begin position="29"/>
        <end position="447"/>
    </location>
</feature>
<dbReference type="CDD" id="cd17316">
    <property type="entry name" value="MFS_SV2_like"/>
    <property type="match status" value="1"/>
</dbReference>
<keyword evidence="2" id="KW-0813">Transport</keyword>
<evidence type="ECO:0000256" key="6">
    <source>
        <dbReference type="SAM" id="MobiDB-lite"/>
    </source>
</evidence>
<feature type="region of interest" description="Disordered" evidence="6">
    <location>
        <begin position="457"/>
        <end position="487"/>
    </location>
</feature>
<dbReference type="GO" id="GO:0022857">
    <property type="term" value="F:transmembrane transporter activity"/>
    <property type="evidence" value="ECO:0007669"/>
    <property type="project" value="InterPro"/>
</dbReference>
<evidence type="ECO:0000256" key="5">
    <source>
        <dbReference type="ARBA" id="ARBA00023136"/>
    </source>
</evidence>
<name>A0AAU1TWJ8_9ACTN</name>
<feature type="transmembrane region" description="Helical" evidence="7">
    <location>
        <begin position="153"/>
        <end position="175"/>
    </location>
</feature>
<feature type="transmembrane region" description="Helical" evidence="7">
    <location>
        <begin position="120"/>
        <end position="141"/>
    </location>
</feature>
<dbReference type="AlphaFoldDB" id="A0AAU1TWJ8"/>
<dbReference type="InterPro" id="IPR011701">
    <property type="entry name" value="MFS"/>
</dbReference>
<evidence type="ECO:0000259" key="8">
    <source>
        <dbReference type="PROSITE" id="PS50850"/>
    </source>
</evidence>
<keyword evidence="3 7" id="KW-0812">Transmembrane</keyword>
<evidence type="ECO:0000313" key="9">
    <source>
        <dbReference type="EMBL" id="WTS10014.1"/>
    </source>
</evidence>
<evidence type="ECO:0000256" key="4">
    <source>
        <dbReference type="ARBA" id="ARBA00022989"/>
    </source>
</evidence>
<feature type="transmembrane region" description="Helical" evidence="7">
    <location>
        <begin position="334"/>
        <end position="353"/>
    </location>
</feature>
<sequence>MSAPAAGCAPGLMGARLERLPLSRWHRTIVVLLAGALVFEYMDLYSFAFTAPALMKHEGFTVHDVASITGATGIGTLVGAGTGGWLANPFGRRPVLLACVVTYSLCSLLNAVVADPTGFLVLRFATAVGFQGMNVVTVVLLTELMPAPVRGRALAWAVACGGAGPVLMAWLGFLVVPRVDWGWRVLYVVGALALALFVVILRRLPESPRWLESVGDHERAEVTMRAIEEQIVRQGRPLPPIEAEPARPHVAADTGTGVLALIRAGYVRPFSVTSVIWTLGIVAYFGFNYWVSTLLALRGYDLEQTTLYTAIIVTAGVLGPLAATSFADRWQRKHILVGVGACLSVLALLSTLADSTVTTIALACLLSFGFQLAVPPTSTYASEVLPTRFRSTGVGWATSFARIANVVAAQVISALLLAFGTDSVFYLVAALEAAFALVVGLFGIRTRELTLEDVSSSEAATAPARADSPPPVKVGVQPADRPSTEGA</sequence>
<dbReference type="Gene3D" id="1.20.1250.20">
    <property type="entry name" value="MFS general substrate transporter like domains"/>
    <property type="match status" value="1"/>
</dbReference>
<dbReference type="PANTHER" id="PTHR23511">
    <property type="entry name" value="SYNAPTIC VESICLE GLYCOPROTEIN 2"/>
    <property type="match status" value="1"/>
</dbReference>
<reference evidence="9" key="1">
    <citation type="submission" date="2022-10" db="EMBL/GenBank/DDBJ databases">
        <title>The complete genomes of actinobacterial strains from the NBC collection.</title>
        <authorList>
            <person name="Joergensen T.S."/>
            <person name="Alvarez Arevalo M."/>
            <person name="Sterndorff E.B."/>
            <person name="Faurdal D."/>
            <person name="Vuksanovic O."/>
            <person name="Mourched A.-S."/>
            <person name="Charusanti P."/>
            <person name="Shaw S."/>
            <person name="Blin K."/>
            <person name="Weber T."/>
        </authorList>
    </citation>
    <scope>NUCLEOTIDE SEQUENCE</scope>
    <source>
        <strain evidence="9">NBC_00119</strain>
    </source>
</reference>
<dbReference type="InterPro" id="IPR020846">
    <property type="entry name" value="MFS_dom"/>
</dbReference>
<evidence type="ECO:0000256" key="1">
    <source>
        <dbReference type="ARBA" id="ARBA00004651"/>
    </source>
</evidence>
<evidence type="ECO:0000256" key="7">
    <source>
        <dbReference type="SAM" id="Phobius"/>
    </source>
</evidence>
<dbReference type="EMBL" id="CP108195">
    <property type="protein sequence ID" value="WTS10014.1"/>
    <property type="molecule type" value="Genomic_DNA"/>
</dbReference>
<proteinExistence type="predicted"/>
<keyword evidence="5 7" id="KW-0472">Membrane</keyword>
<protein>
    <submittedName>
        <fullName evidence="9">MFS transporter</fullName>
    </submittedName>
</protein>
<dbReference type="Pfam" id="PF07690">
    <property type="entry name" value="MFS_1"/>
    <property type="match status" value="1"/>
</dbReference>
<dbReference type="GO" id="GO:0005886">
    <property type="term" value="C:plasma membrane"/>
    <property type="evidence" value="ECO:0007669"/>
    <property type="project" value="UniProtKB-SubCell"/>
</dbReference>
<feature type="transmembrane region" description="Helical" evidence="7">
    <location>
        <begin position="95"/>
        <end position="114"/>
    </location>
</feature>
<feature type="transmembrane region" description="Helical" evidence="7">
    <location>
        <begin position="68"/>
        <end position="88"/>
    </location>
</feature>
<feature type="transmembrane region" description="Helical" evidence="7">
    <location>
        <begin position="270"/>
        <end position="287"/>
    </location>
</feature>
<feature type="transmembrane region" description="Helical" evidence="7">
    <location>
        <begin position="181"/>
        <end position="201"/>
    </location>
</feature>
<evidence type="ECO:0000256" key="2">
    <source>
        <dbReference type="ARBA" id="ARBA00022448"/>
    </source>
</evidence>
<comment type="subcellular location">
    <subcellularLocation>
        <location evidence="1">Cell membrane</location>
        <topology evidence="1">Multi-pass membrane protein</topology>
    </subcellularLocation>
</comment>
<feature type="transmembrane region" description="Helical" evidence="7">
    <location>
        <begin position="393"/>
        <end position="418"/>
    </location>
</feature>
<feature type="transmembrane region" description="Helical" evidence="7">
    <location>
        <begin position="307"/>
        <end position="327"/>
    </location>
</feature>